<accession>A0A4Y2MXR1</accession>
<keyword evidence="2" id="KW-1185">Reference proteome</keyword>
<comment type="caution">
    <text evidence="1">The sequence shown here is derived from an EMBL/GenBank/DDBJ whole genome shotgun (WGS) entry which is preliminary data.</text>
</comment>
<dbReference type="InterPro" id="IPR043502">
    <property type="entry name" value="DNA/RNA_pol_sf"/>
</dbReference>
<organism evidence="1 2">
    <name type="scientific">Araneus ventricosus</name>
    <name type="common">Orbweaver spider</name>
    <name type="synonym">Epeira ventricosa</name>
    <dbReference type="NCBI Taxonomy" id="182803"/>
    <lineage>
        <taxon>Eukaryota</taxon>
        <taxon>Metazoa</taxon>
        <taxon>Ecdysozoa</taxon>
        <taxon>Arthropoda</taxon>
        <taxon>Chelicerata</taxon>
        <taxon>Arachnida</taxon>
        <taxon>Araneae</taxon>
        <taxon>Araneomorphae</taxon>
        <taxon>Entelegynae</taxon>
        <taxon>Araneoidea</taxon>
        <taxon>Araneidae</taxon>
        <taxon>Araneus</taxon>
    </lineage>
</organism>
<name>A0A4Y2MXR1_ARAVE</name>
<dbReference type="Proteomes" id="UP000499080">
    <property type="component" value="Unassembled WGS sequence"/>
</dbReference>
<evidence type="ECO:0008006" key="3">
    <source>
        <dbReference type="Google" id="ProtNLM"/>
    </source>
</evidence>
<dbReference type="SUPFAM" id="SSF56672">
    <property type="entry name" value="DNA/RNA polymerases"/>
    <property type="match status" value="1"/>
</dbReference>
<evidence type="ECO:0000313" key="2">
    <source>
        <dbReference type="Proteomes" id="UP000499080"/>
    </source>
</evidence>
<evidence type="ECO:0000313" key="1">
    <source>
        <dbReference type="EMBL" id="GBN31342.1"/>
    </source>
</evidence>
<dbReference type="OrthoDB" id="6435060at2759"/>
<reference evidence="1 2" key="1">
    <citation type="journal article" date="2019" name="Sci. Rep.">
        <title>Orb-weaving spider Araneus ventricosus genome elucidates the spidroin gene catalogue.</title>
        <authorList>
            <person name="Kono N."/>
            <person name="Nakamura H."/>
            <person name="Ohtoshi R."/>
            <person name="Moran D.A.P."/>
            <person name="Shinohara A."/>
            <person name="Yoshida Y."/>
            <person name="Fujiwara M."/>
            <person name="Mori M."/>
            <person name="Tomita M."/>
            <person name="Arakawa K."/>
        </authorList>
    </citation>
    <scope>NUCLEOTIDE SEQUENCE [LARGE SCALE GENOMIC DNA]</scope>
</reference>
<dbReference type="EMBL" id="BGPR01008068">
    <property type="protein sequence ID" value="GBN31342.1"/>
    <property type="molecule type" value="Genomic_DNA"/>
</dbReference>
<dbReference type="GO" id="GO:0071897">
    <property type="term" value="P:DNA biosynthetic process"/>
    <property type="evidence" value="ECO:0007669"/>
    <property type="project" value="UniProtKB-ARBA"/>
</dbReference>
<dbReference type="AlphaFoldDB" id="A0A4Y2MXR1"/>
<dbReference type="PANTHER" id="PTHR47331">
    <property type="entry name" value="PHD-TYPE DOMAIN-CONTAINING PROTEIN"/>
    <property type="match status" value="1"/>
</dbReference>
<proteinExistence type="predicted"/>
<sequence>MALSADLGKMSHMILMNKYQFHYQRIFCRFSSTEPVKSYSLLTVTYGTASAPFLAMRALHQLAPDYEKSFPDRAKIISKNFYVQDLLAGADSVPEARRLVKDLIQVIGRFTTRKCECNDLRVVPNLPNEMKSFELYAESEDKLKIILQGLWKDNVSGVDQKPNTILSNWEEFASGAELLKSIEIPRFLKRYMRTDSRIEMRG</sequence>
<protein>
    <recommendedName>
        <fullName evidence="3">Reverse transcriptase domain-containing protein</fullName>
    </recommendedName>
</protein>
<gene>
    <name evidence="1" type="ORF">AVEN_228547_1</name>
</gene>